<dbReference type="OrthoDB" id="5242836at2"/>
<organism evidence="2 3">
    <name type="scientific">Jiangella asiatica</name>
    <dbReference type="NCBI Taxonomy" id="2530372"/>
    <lineage>
        <taxon>Bacteria</taxon>
        <taxon>Bacillati</taxon>
        <taxon>Actinomycetota</taxon>
        <taxon>Actinomycetes</taxon>
        <taxon>Jiangellales</taxon>
        <taxon>Jiangellaceae</taxon>
        <taxon>Jiangella</taxon>
    </lineage>
</organism>
<sequence length="325" mass="34974">MGDWEGVRLHVVTGKGGTGKTTVAGALAMALAAGGRRVLVAEVEERQGLAQLFDVPPLGYDEHRVSSAPGGGEVYALAIQAREAMHEYLDMFYRLGRAGRALDKLGFVDFATTIAPGLRDVLLTGKAYEATRRRTGDRFVYDAIVLDAPPTGRVLRFLDVTTSVSSLARVGPINRQATSITELIHSPRTAVHLVTLLEDMPVQETADVVADLRAAHIPVGAVVVNQVRPAHLKPRELAAARRGRLDSDTIADGLRSAGLPASDDVVGLLTREAADHAERVALERKQRSVVDDLGRPVYELRRQPDGIDPTALYELAETLTEQGAV</sequence>
<proteinExistence type="predicted"/>
<dbReference type="InterPro" id="IPR025723">
    <property type="entry name" value="ArsA/GET3_ATPase-like"/>
</dbReference>
<dbReference type="PANTHER" id="PTHR10803">
    <property type="entry name" value="ARSENICAL PUMP-DRIVING ATPASE ARSENITE-TRANSLOCATING ATPASE"/>
    <property type="match status" value="1"/>
</dbReference>
<dbReference type="PANTHER" id="PTHR10803:SF31">
    <property type="entry name" value="ATPASE RV3679-RELATED"/>
    <property type="match status" value="1"/>
</dbReference>
<dbReference type="EMBL" id="SMKZ01000049">
    <property type="protein sequence ID" value="TDE00482.1"/>
    <property type="molecule type" value="Genomic_DNA"/>
</dbReference>
<feature type="domain" description="ArsA/GET3 Anion-transporting ATPase-like" evidence="1">
    <location>
        <begin position="9"/>
        <end position="176"/>
    </location>
</feature>
<dbReference type="Proteomes" id="UP000294739">
    <property type="component" value="Unassembled WGS sequence"/>
</dbReference>
<evidence type="ECO:0000313" key="2">
    <source>
        <dbReference type="EMBL" id="TDE00482.1"/>
    </source>
</evidence>
<accession>A0A4R5CJR8</accession>
<evidence type="ECO:0000259" key="1">
    <source>
        <dbReference type="Pfam" id="PF02374"/>
    </source>
</evidence>
<dbReference type="InterPro" id="IPR027417">
    <property type="entry name" value="P-loop_NTPase"/>
</dbReference>
<dbReference type="Pfam" id="PF02374">
    <property type="entry name" value="ArsA_ATPase"/>
    <property type="match status" value="1"/>
</dbReference>
<dbReference type="InParanoid" id="A0A4R5CJR8"/>
<dbReference type="GO" id="GO:0016887">
    <property type="term" value="F:ATP hydrolysis activity"/>
    <property type="evidence" value="ECO:0007669"/>
    <property type="project" value="InterPro"/>
</dbReference>
<comment type="caution">
    <text evidence="2">The sequence shown here is derived from an EMBL/GenBank/DDBJ whole genome shotgun (WGS) entry which is preliminary data.</text>
</comment>
<name>A0A4R5CJR8_9ACTN</name>
<dbReference type="RefSeq" id="WP_131899785.1">
    <property type="nucleotide sequence ID" value="NZ_SMKZ01000049.1"/>
</dbReference>
<reference evidence="2 3" key="1">
    <citation type="submission" date="2019-03" db="EMBL/GenBank/DDBJ databases">
        <title>Draft genome sequences of novel Actinobacteria.</title>
        <authorList>
            <person name="Sahin N."/>
            <person name="Ay H."/>
            <person name="Saygin H."/>
        </authorList>
    </citation>
    <scope>NUCLEOTIDE SEQUENCE [LARGE SCALE GENOMIC DNA]</scope>
    <source>
        <strain evidence="2 3">5K138</strain>
    </source>
</reference>
<gene>
    <name evidence="2" type="ORF">E1269_25255</name>
</gene>
<dbReference type="FunCoup" id="A0A4R5CJR8">
    <property type="interactions" value="12"/>
</dbReference>
<protein>
    <submittedName>
        <fullName evidence="2">ATPase</fullName>
    </submittedName>
</protein>
<dbReference type="AlphaFoldDB" id="A0A4R5CJR8"/>
<dbReference type="SUPFAM" id="SSF52540">
    <property type="entry name" value="P-loop containing nucleoside triphosphate hydrolases"/>
    <property type="match status" value="1"/>
</dbReference>
<dbReference type="InterPro" id="IPR016300">
    <property type="entry name" value="ATPase_ArsA/GET3"/>
</dbReference>
<evidence type="ECO:0000313" key="3">
    <source>
        <dbReference type="Proteomes" id="UP000294739"/>
    </source>
</evidence>
<dbReference type="Gene3D" id="3.40.50.300">
    <property type="entry name" value="P-loop containing nucleotide triphosphate hydrolases"/>
    <property type="match status" value="1"/>
</dbReference>
<dbReference type="GO" id="GO:0005524">
    <property type="term" value="F:ATP binding"/>
    <property type="evidence" value="ECO:0007669"/>
    <property type="project" value="InterPro"/>
</dbReference>
<keyword evidence="3" id="KW-1185">Reference proteome</keyword>